<reference evidence="2" key="1">
    <citation type="journal article" date="2020" name="Stud. Mycol.">
        <title>101 Dothideomycetes genomes: a test case for predicting lifestyles and emergence of pathogens.</title>
        <authorList>
            <person name="Haridas S."/>
            <person name="Albert R."/>
            <person name="Binder M."/>
            <person name="Bloem J."/>
            <person name="Labutti K."/>
            <person name="Salamov A."/>
            <person name="Andreopoulos B."/>
            <person name="Baker S."/>
            <person name="Barry K."/>
            <person name="Bills G."/>
            <person name="Bluhm B."/>
            <person name="Cannon C."/>
            <person name="Castanera R."/>
            <person name="Culley D."/>
            <person name="Daum C."/>
            <person name="Ezra D."/>
            <person name="Gonzalez J."/>
            <person name="Henrissat B."/>
            <person name="Kuo A."/>
            <person name="Liang C."/>
            <person name="Lipzen A."/>
            <person name="Lutzoni F."/>
            <person name="Magnuson J."/>
            <person name="Mondo S."/>
            <person name="Nolan M."/>
            <person name="Ohm R."/>
            <person name="Pangilinan J."/>
            <person name="Park H.-J."/>
            <person name="Ramirez L."/>
            <person name="Alfaro M."/>
            <person name="Sun H."/>
            <person name="Tritt A."/>
            <person name="Yoshinaga Y."/>
            <person name="Zwiers L.-H."/>
            <person name="Turgeon B."/>
            <person name="Goodwin S."/>
            <person name="Spatafora J."/>
            <person name="Crous P."/>
            <person name="Grigoriev I."/>
        </authorList>
    </citation>
    <scope>NUCLEOTIDE SEQUENCE</scope>
    <source>
        <strain evidence="2">CBS 109.77</strain>
    </source>
</reference>
<dbReference type="AlphaFoldDB" id="A0A6A6X7K8"/>
<protein>
    <submittedName>
        <fullName evidence="2">Uncharacterized protein</fullName>
    </submittedName>
</protein>
<dbReference type="EMBL" id="MU001972">
    <property type="protein sequence ID" value="KAF2792376.1"/>
    <property type="molecule type" value="Genomic_DNA"/>
</dbReference>
<keyword evidence="3" id="KW-1185">Reference proteome</keyword>
<feature type="compositionally biased region" description="Basic and acidic residues" evidence="1">
    <location>
        <begin position="110"/>
        <end position="123"/>
    </location>
</feature>
<accession>A0A6A6X7K8</accession>
<dbReference type="Proteomes" id="UP000799757">
    <property type="component" value="Unassembled WGS sequence"/>
</dbReference>
<proteinExistence type="predicted"/>
<evidence type="ECO:0000256" key="1">
    <source>
        <dbReference type="SAM" id="MobiDB-lite"/>
    </source>
</evidence>
<evidence type="ECO:0000313" key="3">
    <source>
        <dbReference type="Proteomes" id="UP000799757"/>
    </source>
</evidence>
<organism evidence="2 3">
    <name type="scientific">Melanomma pulvis-pyrius CBS 109.77</name>
    <dbReference type="NCBI Taxonomy" id="1314802"/>
    <lineage>
        <taxon>Eukaryota</taxon>
        <taxon>Fungi</taxon>
        <taxon>Dikarya</taxon>
        <taxon>Ascomycota</taxon>
        <taxon>Pezizomycotina</taxon>
        <taxon>Dothideomycetes</taxon>
        <taxon>Pleosporomycetidae</taxon>
        <taxon>Pleosporales</taxon>
        <taxon>Melanommataceae</taxon>
        <taxon>Melanomma</taxon>
    </lineage>
</organism>
<sequence>MESDPENIVNISSFENMRLDDIDTDFHGDHERRKISTQTDENRGDLACGTSRVFRHDMREAKNEIRERQRVSLKIVRRQGASPNWLKNCESKLAKYAKRTKARHKRHEMRTKDAEANRQRQDENWPLSMEDVEPDVQLEDNDEDMESTNEEMVELMEAQGKGNDVHPLRVQYPATWRKIM</sequence>
<feature type="region of interest" description="Disordered" evidence="1">
    <location>
        <begin position="97"/>
        <end position="143"/>
    </location>
</feature>
<feature type="compositionally biased region" description="Basic residues" evidence="1">
    <location>
        <begin position="97"/>
        <end position="109"/>
    </location>
</feature>
<feature type="compositionally biased region" description="Acidic residues" evidence="1">
    <location>
        <begin position="130"/>
        <end position="143"/>
    </location>
</feature>
<name>A0A6A6X7K8_9PLEO</name>
<evidence type="ECO:0000313" key="2">
    <source>
        <dbReference type="EMBL" id="KAF2792376.1"/>
    </source>
</evidence>
<gene>
    <name evidence="2" type="ORF">K505DRAFT_362947</name>
</gene>